<sequence>MNNKNGFLENVTFSELNIGEQASLSKKLTQDDINLFAVMSGDINPAHMDPDFAKSDVFQGIVGHGMWSGSLISTILGTMLPGPGTIYLGQNIQFKKPLRLGDTLTLTLTVKNKRDDKPVAIFDCIGVNQRGETILKGEATVLAPTDKIRVPRTELPHVAIHNHDRFHEIIHSCRHFSPMRTAVVHPVKASVLSAVVDAVAENLIIPVLIGPRNKIENAALEAGISLADWEIIDTEHSDAAAAKAVELASLGKFDAIMKGALQTSELMSAVVANSSGLRTKYRISHAYLMDVPSYHKPLIITDAAINIAPSAQDKADICQNAINFWRVLYGEEQKPKVAILAATELVNPKMQATVDAATLCKMADRQQITDGILDGPLAFDNAINKQAARDKGIVSEVAGDADILLVPEIESGNILAKQFTFLGHADAAGIVLGARVPIILTSRSDSLRTRLLSCALAVRLSNARQKGSIK</sequence>
<name>A0A0W0VRD1_9GAMM</name>
<evidence type="ECO:0000313" key="6">
    <source>
        <dbReference type="Proteomes" id="UP000054997"/>
    </source>
</evidence>
<dbReference type="NCBIfam" id="NF008852">
    <property type="entry name" value="PRK11890.1"/>
    <property type="match status" value="1"/>
</dbReference>
<dbReference type="PATRIC" id="fig|45068.5.peg.459"/>
<dbReference type="InterPro" id="IPR050500">
    <property type="entry name" value="Phos_Acetyltrans/Butyryltrans"/>
</dbReference>
<organism evidence="5 6">
    <name type="scientific">Legionella londiniensis</name>
    <dbReference type="NCBI Taxonomy" id="45068"/>
    <lineage>
        <taxon>Bacteria</taxon>
        <taxon>Pseudomonadati</taxon>
        <taxon>Pseudomonadota</taxon>
        <taxon>Gammaproteobacteria</taxon>
        <taxon>Legionellales</taxon>
        <taxon>Legionellaceae</taxon>
        <taxon>Legionella</taxon>
    </lineage>
</organism>
<keyword evidence="6" id="KW-1185">Reference proteome</keyword>
<keyword evidence="2" id="KW-0012">Acyltransferase</keyword>
<dbReference type="Gene3D" id="3.10.129.10">
    <property type="entry name" value="Hotdog Thioesterase"/>
    <property type="match status" value="1"/>
</dbReference>
<dbReference type="PRINTS" id="PR01483">
    <property type="entry name" value="FASYNTHASE"/>
</dbReference>
<dbReference type="AlphaFoldDB" id="A0A0W0VRD1"/>
<proteinExistence type="predicted"/>
<evidence type="ECO:0000256" key="2">
    <source>
        <dbReference type="ARBA" id="ARBA00023315"/>
    </source>
</evidence>
<evidence type="ECO:0000313" key="5">
    <source>
        <dbReference type="EMBL" id="KTD22554.1"/>
    </source>
</evidence>
<dbReference type="EMBL" id="LNYK01000007">
    <property type="protein sequence ID" value="KTD22554.1"/>
    <property type="molecule type" value="Genomic_DNA"/>
</dbReference>
<evidence type="ECO:0000259" key="4">
    <source>
        <dbReference type="Pfam" id="PF01575"/>
    </source>
</evidence>
<accession>A0A0W0VRD1</accession>
<dbReference type="InterPro" id="IPR029069">
    <property type="entry name" value="HotDog_dom_sf"/>
</dbReference>
<dbReference type="PANTHER" id="PTHR43356">
    <property type="entry name" value="PHOSPHATE ACETYLTRANSFERASE"/>
    <property type="match status" value="1"/>
</dbReference>
<dbReference type="Pfam" id="PF01515">
    <property type="entry name" value="PTA_PTB"/>
    <property type="match status" value="1"/>
</dbReference>
<protein>
    <submittedName>
        <fullName evidence="5">Bifunctional enoyl-CoA hydratase/phosphate acetyltransferase</fullName>
    </submittedName>
</protein>
<feature type="domain" description="MaoC-like" evidence="4">
    <location>
        <begin position="23"/>
        <end position="115"/>
    </location>
</feature>
<dbReference type="InterPro" id="IPR002539">
    <property type="entry name" value="MaoC-like_dom"/>
</dbReference>
<reference evidence="5 6" key="1">
    <citation type="submission" date="2015-11" db="EMBL/GenBank/DDBJ databases">
        <title>Genomic analysis of 38 Legionella species identifies large and diverse effector repertoires.</title>
        <authorList>
            <person name="Burstein D."/>
            <person name="Amaro F."/>
            <person name="Zusman T."/>
            <person name="Lifshitz Z."/>
            <person name="Cohen O."/>
            <person name="Gilbert J.A."/>
            <person name="Pupko T."/>
            <person name="Shuman H.A."/>
            <person name="Segal G."/>
        </authorList>
    </citation>
    <scope>NUCLEOTIDE SEQUENCE [LARGE SCALE GENOMIC DNA]</scope>
    <source>
        <strain evidence="5 6">ATCC 49505</strain>
    </source>
</reference>
<dbReference type="SUPFAM" id="SSF54637">
    <property type="entry name" value="Thioesterase/thiol ester dehydrase-isomerase"/>
    <property type="match status" value="1"/>
</dbReference>
<dbReference type="Gene3D" id="3.40.718.10">
    <property type="entry name" value="Isopropylmalate Dehydrogenase"/>
    <property type="match status" value="1"/>
</dbReference>
<gene>
    <name evidence="5" type="primary">pta</name>
    <name evidence="5" type="ORF">Llon_0428</name>
</gene>
<dbReference type="Proteomes" id="UP000054997">
    <property type="component" value="Unassembled WGS sequence"/>
</dbReference>
<dbReference type="PANTHER" id="PTHR43356:SF2">
    <property type="entry name" value="PHOSPHATE ACETYLTRANSFERASE"/>
    <property type="match status" value="1"/>
</dbReference>
<dbReference type="SUPFAM" id="SSF53659">
    <property type="entry name" value="Isocitrate/Isopropylmalate dehydrogenase-like"/>
    <property type="match status" value="1"/>
</dbReference>
<dbReference type="GO" id="GO:0005835">
    <property type="term" value="C:fatty acid synthase complex"/>
    <property type="evidence" value="ECO:0007669"/>
    <property type="project" value="InterPro"/>
</dbReference>
<dbReference type="Pfam" id="PF01575">
    <property type="entry name" value="MaoC_dehydratas"/>
    <property type="match status" value="1"/>
</dbReference>
<evidence type="ECO:0000256" key="1">
    <source>
        <dbReference type="ARBA" id="ARBA00022679"/>
    </source>
</evidence>
<dbReference type="STRING" id="45068.Llon_0428"/>
<dbReference type="NCBIfam" id="NF006045">
    <property type="entry name" value="PRK08190.1"/>
    <property type="match status" value="1"/>
</dbReference>
<evidence type="ECO:0000259" key="3">
    <source>
        <dbReference type="Pfam" id="PF01515"/>
    </source>
</evidence>
<dbReference type="GO" id="GO:0006633">
    <property type="term" value="P:fatty acid biosynthetic process"/>
    <property type="evidence" value="ECO:0007669"/>
    <property type="project" value="InterPro"/>
</dbReference>
<comment type="caution">
    <text evidence="5">The sequence shown here is derived from an EMBL/GenBank/DDBJ whole genome shotgun (WGS) entry which is preliminary data.</text>
</comment>
<dbReference type="InterPro" id="IPR002505">
    <property type="entry name" value="PTA_PTB"/>
</dbReference>
<dbReference type="OrthoDB" id="9774179at2"/>
<dbReference type="GO" id="GO:0004312">
    <property type="term" value="F:fatty acid synthase activity"/>
    <property type="evidence" value="ECO:0007669"/>
    <property type="project" value="InterPro"/>
</dbReference>
<feature type="domain" description="Phosphate acetyl/butaryl transferase" evidence="3">
    <location>
        <begin position="241"/>
        <end position="457"/>
    </location>
</feature>
<dbReference type="InterPro" id="IPR003965">
    <property type="entry name" value="Fatty_acid_synthase"/>
</dbReference>
<keyword evidence="1 5" id="KW-0808">Transferase</keyword>
<dbReference type="CDD" id="cd03449">
    <property type="entry name" value="R_hydratase"/>
    <property type="match status" value="1"/>
</dbReference>
<dbReference type="RefSeq" id="WP_058528446.1">
    <property type="nucleotide sequence ID" value="NZ_CAAAHZ010000001.1"/>
</dbReference>